<feature type="transmembrane region" description="Helical" evidence="1">
    <location>
        <begin position="53"/>
        <end position="72"/>
    </location>
</feature>
<dbReference type="Proteomes" id="UP000250434">
    <property type="component" value="Chromosome"/>
</dbReference>
<dbReference type="RefSeq" id="WP_113696215.1">
    <property type="nucleotide sequence ID" value="NZ_CP015163.1"/>
</dbReference>
<keyword evidence="1" id="KW-0472">Membrane</keyword>
<sequence length="74" mass="7897">MAMLVLAEVVIQIYAFFVDSAGPGLPSLIGHFVTAAAVVVAQRFADKLIGPRAAACGIAVVVLTFATLWFFWWA</sequence>
<reference evidence="2 3" key="1">
    <citation type="submission" date="2016-04" db="EMBL/GenBank/DDBJ databases">
        <title>Complete genome sequence and analysis of deep-sea sediment isolate, Amycolatopsis sp. WP1.</title>
        <authorList>
            <person name="Wang H."/>
            <person name="Chen S."/>
            <person name="Wu Q."/>
        </authorList>
    </citation>
    <scope>NUCLEOTIDE SEQUENCE [LARGE SCALE GENOMIC DNA]</scope>
    <source>
        <strain evidence="2 3">WP1</strain>
    </source>
</reference>
<dbReference type="KEGG" id="aab:A4R43_35810"/>
<protein>
    <submittedName>
        <fullName evidence="2">Uncharacterized protein</fullName>
    </submittedName>
</protein>
<gene>
    <name evidence="2" type="ORF">A4R43_35810</name>
</gene>
<proteinExistence type="predicted"/>
<dbReference type="EMBL" id="CP015163">
    <property type="protein sequence ID" value="AXB47157.1"/>
    <property type="molecule type" value="Genomic_DNA"/>
</dbReference>
<dbReference type="OrthoDB" id="3695251at2"/>
<keyword evidence="1" id="KW-0812">Transmembrane</keyword>
<accession>A0A344LGI3</accession>
<name>A0A344LGI3_9PSEU</name>
<keyword evidence="1" id="KW-1133">Transmembrane helix</keyword>
<dbReference type="AlphaFoldDB" id="A0A344LGI3"/>
<evidence type="ECO:0000313" key="3">
    <source>
        <dbReference type="Proteomes" id="UP000250434"/>
    </source>
</evidence>
<evidence type="ECO:0000313" key="2">
    <source>
        <dbReference type="EMBL" id="AXB47157.1"/>
    </source>
</evidence>
<evidence type="ECO:0000256" key="1">
    <source>
        <dbReference type="SAM" id="Phobius"/>
    </source>
</evidence>
<organism evidence="2 3">
    <name type="scientific">Amycolatopsis albispora</name>
    <dbReference type="NCBI Taxonomy" id="1804986"/>
    <lineage>
        <taxon>Bacteria</taxon>
        <taxon>Bacillati</taxon>
        <taxon>Actinomycetota</taxon>
        <taxon>Actinomycetes</taxon>
        <taxon>Pseudonocardiales</taxon>
        <taxon>Pseudonocardiaceae</taxon>
        <taxon>Amycolatopsis</taxon>
    </lineage>
</organism>
<keyword evidence="3" id="KW-1185">Reference proteome</keyword>